<protein>
    <submittedName>
        <fullName evidence="1">Uncharacterized protein</fullName>
    </submittedName>
</protein>
<evidence type="ECO:0000313" key="1">
    <source>
        <dbReference type="EMBL" id="KAK9087264.1"/>
    </source>
</evidence>
<keyword evidence="2" id="KW-1185">Reference proteome</keyword>
<gene>
    <name evidence="1" type="ORF">Syun_029658</name>
</gene>
<accession>A0AAP0EE91</accession>
<proteinExistence type="predicted"/>
<dbReference type="EMBL" id="JBBNAF010000013">
    <property type="protein sequence ID" value="KAK9087264.1"/>
    <property type="molecule type" value="Genomic_DNA"/>
</dbReference>
<dbReference type="AlphaFoldDB" id="A0AAP0EE91"/>
<reference evidence="1 2" key="1">
    <citation type="submission" date="2024-01" db="EMBL/GenBank/DDBJ databases">
        <title>Genome assemblies of Stephania.</title>
        <authorList>
            <person name="Yang L."/>
        </authorList>
    </citation>
    <scope>NUCLEOTIDE SEQUENCE [LARGE SCALE GENOMIC DNA]</scope>
    <source>
        <strain evidence="1">YNDBR</strain>
        <tissue evidence="1">Leaf</tissue>
    </source>
</reference>
<organism evidence="1 2">
    <name type="scientific">Stephania yunnanensis</name>
    <dbReference type="NCBI Taxonomy" id="152371"/>
    <lineage>
        <taxon>Eukaryota</taxon>
        <taxon>Viridiplantae</taxon>
        <taxon>Streptophyta</taxon>
        <taxon>Embryophyta</taxon>
        <taxon>Tracheophyta</taxon>
        <taxon>Spermatophyta</taxon>
        <taxon>Magnoliopsida</taxon>
        <taxon>Ranunculales</taxon>
        <taxon>Menispermaceae</taxon>
        <taxon>Menispermoideae</taxon>
        <taxon>Cissampelideae</taxon>
        <taxon>Stephania</taxon>
    </lineage>
</organism>
<comment type="caution">
    <text evidence="1">The sequence shown here is derived from an EMBL/GenBank/DDBJ whole genome shotgun (WGS) entry which is preliminary data.</text>
</comment>
<evidence type="ECO:0000313" key="2">
    <source>
        <dbReference type="Proteomes" id="UP001420932"/>
    </source>
</evidence>
<sequence>MEFRSLEGQEMYTSDKIVPLKDTNNFDSDPKSLQELFAKIWTFEIFEVAPAVAVAIREQLYEFVMKIVFCNTRGSVSATKNEPSKRLRKKQYYTTKEAAVPKWAFGGKMCNKIPLSPQDSRYT</sequence>
<name>A0AAP0EE91_9MAGN</name>
<dbReference type="Proteomes" id="UP001420932">
    <property type="component" value="Unassembled WGS sequence"/>
</dbReference>